<feature type="chain" id="PRO_5025524218" description="DnrO protein" evidence="2">
    <location>
        <begin position="25"/>
        <end position="165"/>
    </location>
</feature>
<organism evidence="3 4">
    <name type="scientific">Candidatus Accumulibacter phosphatis</name>
    <dbReference type="NCBI Taxonomy" id="327160"/>
    <lineage>
        <taxon>Bacteria</taxon>
        <taxon>Pseudomonadati</taxon>
        <taxon>Pseudomonadota</taxon>
        <taxon>Betaproteobacteria</taxon>
        <taxon>Candidatus Accumulibacter</taxon>
    </lineage>
</organism>
<keyword evidence="2" id="KW-0732">Signal</keyword>
<dbReference type="AlphaFoldDB" id="A0A6A7RX65"/>
<evidence type="ECO:0000256" key="1">
    <source>
        <dbReference type="SAM" id="MobiDB-lite"/>
    </source>
</evidence>
<gene>
    <name evidence="3" type="ORF">CRU78_14735</name>
</gene>
<evidence type="ECO:0000313" key="3">
    <source>
        <dbReference type="EMBL" id="MQM31700.1"/>
    </source>
</evidence>
<name>A0A6A7RX65_9PROT</name>
<feature type="compositionally biased region" description="Low complexity" evidence="1">
    <location>
        <begin position="23"/>
        <end position="33"/>
    </location>
</feature>
<protein>
    <recommendedName>
        <fullName evidence="5">DnrO protein</fullName>
    </recommendedName>
</protein>
<proteinExistence type="predicted"/>
<feature type="signal peptide" evidence="2">
    <location>
        <begin position="1"/>
        <end position="24"/>
    </location>
</feature>
<comment type="caution">
    <text evidence="3">The sequence shown here is derived from an EMBL/GenBank/DDBJ whole genome shotgun (WGS) entry which is preliminary data.</text>
</comment>
<evidence type="ECO:0000313" key="4">
    <source>
        <dbReference type="Proteomes" id="UP000342300"/>
    </source>
</evidence>
<evidence type="ECO:0008006" key="5">
    <source>
        <dbReference type="Google" id="ProtNLM"/>
    </source>
</evidence>
<dbReference type="EMBL" id="PDHS01000364">
    <property type="protein sequence ID" value="MQM31700.1"/>
    <property type="molecule type" value="Genomic_DNA"/>
</dbReference>
<accession>A0A6A7RX65</accession>
<evidence type="ECO:0000256" key="2">
    <source>
        <dbReference type="SAM" id="SignalP"/>
    </source>
</evidence>
<sequence>MNIQRTLLTVALLTTVAIGAPASAAPASGTPATDSHQHAAATPTKLMLDHGKKWATDEPLRRNMGEIRTALVAKATAIHHATLTADDYKALGSLVEAHVANIVTECKLDPAADENLHLIVAELSSGADAMQGKSKTTPAAGAAQTVGAVNQYGRYFQHPGWKPID</sequence>
<reference evidence="3 4" key="1">
    <citation type="submission" date="2017-09" db="EMBL/GenBank/DDBJ databases">
        <title>Metagenomic Analysis Reveals Denitrifying Candidatus Accumulibacter and Flanking Population as a Source of N2O.</title>
        <authorList>
            <person name="Gao H."/>
            <person name="Mao Y."/>
            <person name="Zhao X."/>
            <person name="Liu W.-T."/>
            <person name="Zhang T."/>
            <person name="Wells G."/>
        </authorList>
    </citation>
    <scope>NUCLEOTIDE SEQUENCE [LARGE SCALE GENOMIC DNA]</scope>
    <source>
        <strain evidence="3">CANDO_2_IC</strain>
    </source>
</reference>
<feature type="region of interest" description="Disordered" evidence="1">
    <location>
        <begin position="23"/>
        <end position="43"/>
    </location>
</feature>
<dbReference type="Proteomes" id="UP000342300">
    <property type="component" value="Unassembled WGS sequence"/>
</dbReference>